<accession>A0A0G3H2X7</accession>
<evidence type="ECO:0000256" key="1">
    <source>
        <dbReference type="SAM" id="MobiDB-lite"/>
    </source>
</evidence>
<reference evidence="3" key="2">
    <citation type="submission" date="2015-05" db="EMBL/GenBank/DDBJ databases">
        <title>Complete genome sequence of Corynebacterium testudinoris DSM 44614, recovered from necrotic lesions in the mouth of a tortoise.</title>
        <authorList>
            <person name="Ruckert C."/>
            <person name="Albersmeier A."/>
            <person name="Winkler A."/>
            <person name="Tauch A."/>
        </authorList>
    </citation>
    <scope>NUCLEOTIDE SEQUENCE [LARGE SCALE GENOMIC DNA]</scope>
    <source>
        <strain evidence="3">DSM 44614</strain>
    </source>
</reference>
<gene>
    <name evidence="2" type="ORF">CTEST_01480</name>
</gene>
<dbReference type="OrthoDB" id="4410901at2"/>
<evidence type="ECO:0000313" key="3">
    <source>
        <dbReference type="Proteomes" id="UP000035540"/>
    </source>
</evidence>
<dbReference type="PATRIC" id="fig|136857.5.peg.291"/>
<proteinExistence type="predicted"/>
<dbReference type="NCBIfam" id="NF040480">
    <property type="entry name" value="CGLAU_01105_fam"/>
    <property type="match status" value="1"/>
</dbReference>
<dbReference type="EMBL" id="CP011545">
    <property type="protein sequence ID" value="AKK07756.1"/>
    <property type="molecule type" value="Genomic_DNA"/>
</dbReference>
<feature type="compositionally biased region" description="Basic and acidic residues" evidence="1">
    <location>
        <begin position="45"/>
        <end position="60"/>
    </location>
</feature>
<feature type="region of interest" description="Disordered" evidence="1">
    <location>
        <begin position="175"/>
        <end position="215"/>
    </location>
</feature>
<sequence>MTTPDDKNNSLLDNLREPFQAWVTAGSRLGDVVTDFADHFKQDRENADLDAGAHAEHSPVDDAESSVGRFKAASQEAREGLSAASSTEDYKKVTATFAGRAEEILRDVAASTRRVAEETKDSAAVTDAKAAFGTAVASVKESFDDAVAQARSRRDASADEESILDDLRSRLDDLIGRAKTAAPEAPAEPAESAEEKAPPMIDGEVIDTPTDHKDV</sequence>
<dbReference type="AlphaFoldDB" id="A0A0G3H2X7"/>
<reference evidence="2 3" key="1">
    <citation type="journal article" date="2015" name="Genome Announc.">
        <title>Complete Genome Sequence of the Type Strain Corynebacterium testudinoris DSM 44614, Recovered from Necrotic Lesions in the Mouth of a Tortoise.</title>
        <authorList>
            <person name="Ruckert C."/>
            <person name="Kriete M."/>
            <person name="Jaenicke S."/>
            <person name="Winkler A."/>
            <person name="Tauch A."/>
        </authorList>
    </citation>
    <scope>NUCLEOTIDE SEQUENCE [LARGE SCALE GENOMIC DNA]</scope>
    <source>
        <strain evidence="2 3">DSM 44614</strain>
    </source>
</reference>
<organism evidence="2 3">
    <name type="scientific">Corynebacterium testudinoris</name>
    <dbReference type="NCBI Taxonomy" id="136857"/>
    <lineage>
        <taxon>Bacteria</taxon>
        <taxon>Bacillati</taxon>
        <taxon>Actinomycetota</taxon>
        <taxon>Actinomycetes</taxon>
        <taxon>Mycobacteriales</taxon>
        <taxon>Corynebacteriaceae</taxon>
        <taxon>Corynebacterium</taxon>
    </lineage>
</organism>
<dbReference type="RefSeq" id="WP_047252226.1">
    <property type="nucleotide sequence ID" value="NZ_CP011545.1"/>
</dbReference>
<protein>
    <submittedName>
        <fullName evidence="2">Uncharacterized protein</fullName>
    </submittedName>
</protein>
<dbReference type="STRING" id="136857.CTEST_01480"/>
<dbReference type="Proteomes" id="UP000035540">
    <property type="component" value="Chromosome"/>
</dbReference>
<name>A0A0G3H2X7_9CORY</name>
<feature type="region of interest" description="Disordered" evidence="1">
    <location>
        <begin position="45"/>
        <end position="86"/>
    </location>
</feature>
<keyword evidence="3" id="KW-1185">Reference proteome</keyword>
<dbReference type="KEGG" id="cted:CTEST_01480"/>
<evidence type="ECO:0000313" key="2">
    <source>
        <dbReference type="EMBL" id="AKK07756.1"/>
    </source>
</evidence>
<feature type="compositionally biased region" description="Low complexity" evidence="1">
    <location>
        <begin position="181"/>
        <end position="190"/>
    </location>
</feature>